<comment type="caution">
    <text evidence="2">The sequence shown here is derived from an EMBL/GenBank/DDBJ whole genome shotgun (WGS) entry which is preliminary data.</text>
</comment>
<name>A0A031LTC2_9CREN</name>
<dbReference type="GO" id="GO:0016151">
    <property type="term" value="F:nickel cation binding"/>
    <property type="evidence" value="ECO:0007669"/>
    <property type="project" value="InterPro"/>
</dbReference>
<feature type="non-terminal residue" evidence="2">
    <location>
        <position position="1"/>
    </location>
</feature>
<reference evidence="2 3" key="1">
    <citation type="submission" date="2014-03" db="EMBL/GenBank/DDBJ databases">
        <title>Draft genome sequence of the novel thermoacidophilic archaea Acidianus copahuensis ALE1 strain, isolated from Copahue volcanic area in Neuquen Argentina.</title>
        <authorList>
            <person name="Urbieta M.S."/>
            <person name="Rascovan N."/>
            <person name="Castro C."/>
            <person name="Revale S."/>
            <person name="Giaveno M.A."/>
            <person name="Vazquez M.P."/>
            <person name="Donati E.R."/>
        </authorList>
    </citation>
    <scope>NUCLEOTIDE SEQUENCE [LARGE SCALE GENOMIC DNA]</scope>
    <source>
        <strain evidence="2 3">ALE1</strain>
    </source>
</reference>
<proteinExistence type="predicted"/>
<dbReference type="EMBL" id="JFZT01000025">
    <property type="protein sequence ID" value="EZQ10408.1"/>
    <property type="molecule type" value="Genomic_DNA"/>
</dbReference>
<keyword evidence="1" id="KW-0143">Chaperone</keyword>
<evidence type="ECO:0000313" key="2">
    <source>
        <dbReference type="EMBL" id="EZQ10408.1"/>
    </source>
</evidence>
<dbReference type="AlphaFoldDB" id="A0A031LTC2"/>
<evidence type="ECO:0000256" key="1">
    <source>
        <dbReference type="ARBA" id="ARBA00023186"/>
    </source>
</evidence>
<dbReference type="STRING" id="1160895.CM19_04155"/>
<keyword evidence="3" id="KW-1185">Reference proteome</keyword>
<dbReference type="Pfam" id="PF01774">
    <property type="entry name" value="UreD"/>
    <property type="match status" value="1"/>
</dbReference>
<organism evidence="2 3">
    <name type="scientific">Candidatus Acidianus copahuensis</name>
    <dbReference type="NCBI Taxonomy" id="1160895"/>
    <lineage>
        <taxon>Archaea</taxon>
        <taxon>Thermoproteota</taxon>
        <taxon>Thermoprotei</taxon>
        <taxon>Sulfolobales</taxon>
        <taxon>Sulfolobaceae</taxon>
        <taxon>Acidianus</taxon>
    </lineage>
</organism>
<accession>A0A031LTC2</accession>
<protein>
    <submittedName>
        <fullName evidence="2">Urease accessory protein UreH</fullName>
    </submittedName>
</protein>
<evidence type="ECO:0000313" key="3">
    <source>
        <dbReference type="Proteomes" id="UP000024332"/>
    </source>
</evidence>
<dbReference type="InterPro" id="IPR002669">
    <property type="entry name" value="UreD"/>
</dbReference>
<dbReference type="Proteomes" id="UP000024332">
    <property type="component" value="Unassembled WGS sequence"/>
</dbReference>
<dbReference type="RefSeq" id="WP_235185613.1">
    <property type="nucleotide sequence ID" value="NZ_JFZT01000025.1"/>
</dbReference>
<sequence>RVRTNGIIEREGPLNAFLFGETIMIANPSEVLAHNDYLEIQVESEGNIIVEDQAFTKISSKSNIKIKVEGRGKRINWLLHPYLFYNDSSAEITNKFFLNEGKIVEAYILGRKMHKEKFSSGKIRSVTEIYVDGKLLIYDVFRVDGDSFKDKNLMGKEGLLAVYTINKKDDFDVKKEVIDGEKVGDKWLEEIYK</sequence>
<gene>
    <name evidence="2" type="ORF">CM19_04155</name>
</gene>